<reference evidence="3 4" key="1">
    <citation type="submission" date="2019-03" db="EMBL/GenBank/DDBJ databases">
        <title>The genome sequence of Nitrosococcus wardiae strain D1FHST reveals the archetypal metabolic capacity of ammonia-oxidizing Gammaproteobacteria.</title>
        <authorList>
            <person name="Wang L."/>
            <person name="Lim C.K."/>
            <person name="Hanson T.E."/>
            <person name="Dang H."/>
            <person name="Klotz M.G."/>
        </authorList>
    </citation>
    <scope>NUCLEOTIDE SEQUENCE [LARGE SCALE GENOMIC DNA]</scope>
    <source>
        <strain evidence="3 4">D1FHS</strain>
    </source>
</reference>
<dbReference type="InterPro" id="IPR013087">
    <property type="entry name" value="Znf_C2H2_type"/>
</dbReference>
<feature type="domain" description="C2H2-type" evidence="2">
    <location>
        <begin position="32"/>
        <end position="60"/>
    </location>
</feature>
<evidence type="ECO:0000259" key="2">
    <source>
        <dbReference type="PROSITE" id="PS50157"/>
    </source>
</evidence>
<dbReference type="Gene3D" id="3.30.160.60">
    <property type="entry name" value="Classic Zinc Finger"/>
    <property type="match status" value="1"/>
</dbReference>
<dbReference type="AlphaFoldDB" id="A0A4V1AVP2"/>
<organism evidence="3 4">
    <name type="scientific">Nitrosococcus wardiae</name>
    <dbReference type="NCBI Taxonomy" id="1814290"/>
    <lineage>
        <taxon>Bacteria</taxon>
        <taxon>Pseudomonadati</taxon>
        <taxon>Pseudomonadota</taxon>
        <taxon>Gammaproteobacteria</taxon>
        <taxon>Chromatiales</taxon>
        <taxon>Chromatiaceae</taxon>
        <taxon>Nitrosococcus</taxon>
    </lineage>
</organism>
<keyword evidence="1" id="KW-0479">Metal-binding</keyword>
<accession>A0A4V1AVP2</accession>
<gene>
    <name evidence="3" type="ORF">E3U44_04340</name>
</gene>
<name>A0A4V1AVP2_9GAMM</name>
<sequence>MPTVGWIQETAIDRYWERGGLGDQYPPTPKIHYCPYCTRQFESTGELSTHISVDHPIERPLLFIHNRVAYSEQTIRSPISKDDIDLTHVNRIKASKDGGEPREWLPDELKKHLSGHENGHYSITLSNSDPNNERTVEANYIVKIKIADQAELDAVDELFIRTLAIDDVRMSDVRRFSDGCAKYPGADEYASALAVYVTGVLIKDQNENTGVSRPLSVYKEKMQQALETLHDFDRPVPRAICASIKFNLNDFRNPPLPSGAELLDAANEVFATVTRGVTVQLTSRDDMLDSERELSACPIDRDSYDLLEVFKKIRADHADRSLIAELSASAIRRTLSDSDLSKLRVLTALAAIQTEDTAAGRPILEDLVNDPVFGSWAELQLEGEG</sequence>
<keyword evidence="1" id="KW-0863">Zinc-finger</keyword>
<dbReference type="RefSeq" id="WP_134356835.1">
    <property type="nucleotide sequence ID" value="NZ_CP038033.1"/>
</dbReference>
<keyword evidence="1" id="KW-0862">Zinc</keyword>
<protein>
    <recommendedName>
        <fullName evidence="2">C2H2-type domain-containing protein</fullName>
    </recommendedName>
</protein>
<dbReference type="PROSITE" id="PS00028">
    <property type="entry name" value="ZINC_FINGER_C2H2_1"/>
    <property type="match status" value="1"/>
</dbReference>
<dbReference type="OrthoDB" id="9150223at2"/>
<dbReference type="KEGG" id="nwr:E3U44_04340"/>
<evidence type="ECO:0000256" key="1">
    <source>
        <dbReference type="PROSITE-ProRule" id="PRU00042"/>
    </source>
</evidence>
<evidence type="ECO:0000313" key="3">
    <source>
        <dbReference type="EMBL" id="QBQ53825.1"/>
    </source>
</evidence>
<dbReference type="EMBL" id="CP038033">
    <property type="protein sequence ID" value="QBQ53825.1"/>
    <property type="molecule type" value="Genomic_DNA"/>
</dbReference>
<dbReference type="PROSITE" id="PS50157">
    <property type="entry name" value="ZINC_FINGER_C2H2_2"/>
    <property type="match status" value="1"/>
</dbReference>
<keyword evidence="4" id="KW-1185">Reference proteome</keyword>
<evidence type="ECO:0000313" key="4">
    <source>
        <dbReference type="Proteomes" id="UP000294325"/>
    </source>
</evidence>
<dbReference type="Proteomes" id="UP000294325">
    <property type="component" value="Chromosome"/>
</dbReference>
<dbReference type="GO" id="GO:0008270">
    <property type="term" value="F:zinc ion binding"/>
    <property type="evidence" value="ECO:0007669"/>
    <property type="project" value="UniProtKB-KW"/>
</dbReference>
<proteinExistence type="predicted"/>